<dbReference type="GO" id="GO:0005829">
    <property type="term" value="C:cytosol"/>
    <property type="evidence" value="ECO:0007669"/>
    <property type="project" value="TreeGrafter"/>
</dbReference>
<dbReference type="EMBL" id="CAJVPV010031387">
    <property type="protein sequence ID" value="CAG8742754.1"/>
    <property type="molecule type" value="Genomic_DNA"/>
</dbReference>
<evidence type="ECO:0000259" key="7">
    <source>
        <dbReference type="Pfam" id="PF05193"/>
    </source>
</evidence>
<evidence type="ECO:0000313" key="10">
    <source>
        <dbReference type="Proteomes" id="UP000789342"/>
    </source>
</evidence>
<evidence type="ECO:0000256" key="1">
    <source>
        <dbReference type="ARBA" id="ARBA00007261"/>
    </source>
</evidence>
<keyword evidence="6" id="KW-0482">Metalloprotease</keyword>
<dbReference type="GO" id="GO:0046872">
    <property type="term" value="F:metal ion binding"/>
    <property type="evidence" value="ECO:0007669"/>
    <property type="project" value="UniProtKB-KW"/>
</dbReference>
<evidence type="ECO:0000259" key="8">
    <source>
        <dbReference type="Pfam" id="PF16187"/>
    </source>
</evidence>
<dbReference type="GO" id="GO:0005739">
    <property type="term" value="C:mitochondrion"/>
    <property type="evidence" value="ECO:0007669"/>
    <property type="project" value="TreeGrafter"/>
</dbReference>
<comment type="similarity">
    <text evidence="1">Belongs to the peptidase M16 family.</text>
</comment>
<gene>
    <name evidence="9" type="ORF">AMORRO_LOCUS14824</name>
</gene>
<dbReference type="InterPro" id="IPR050626">
    <property type="entry name" value="Peptidase_M16"/>
</dbReference>
<organism evidence="9 10">
    <name type="scientific">Acaulospora morrowiae</name>
    <dbReference type="NCBI Taxonomy" id="94023"/>
    <lineage>
        <taxon>Eukaryota</taxon>
        <taxon>Fungi</taxon>
        <taxon>Fungi incertae sedis</taxon>
        <taxon>Mucoromycota</taxon>
        <taxon>Glomeromycotina</taxon>
        <taxon>Glomeromycetes</taxon>
        <taxon>Diversisporales</taxon>
        <taxon>Acaulosporaceae</taxon>
        <taxon>Acaulospora</taxon>
    </lineage>
</organism>
<sequence>VLGRDSLDQLTQWVVEKFSDIKNKNLPIPTFGGHPFTERELKRQLFAKSIKDIRGLKLKWPFPDMGEYYEVKGVGSILSLLKMKGWATSLSAGSSEITLGHGFFNVSINLTPSGLENYQEIVKLVFQHIKLMKKVGVQEYIFREEKKKQLQNLQAIKFRFLEKSSSPADYVSFLASSLHQPFKREWAISGPYLIRNYDQKLIDEILDLLRADSFALTLVSPSFTDLDQREKWYGTEYKVIPIDPDFIQTLQNLDPDPQLKIPSPNEFIPTNFEIEKKENVTPLLRPNLIKNTPLTRLWHKKDDTFWVPKASVYFMLNSPLVYATPLHY</sequence>
<proteinExistence type="inferred from homology"/>
<dbReference type="AlphaFoldDB" id="A0A9N9NLU1"/>
<comment type="caution">
    <text evidence="9">The sequence shown here is derived from an EMBL/GenBank/DDBJ whole genome shotgun (WGS) entry which is preliminary data.</text>
</comment>
<keyword evidence="4" id="KW-0378">Hydrolase</keyword>
<accession>A0A9N9NLU1</accession>
<dbReference type="InterPro" id="IPR011249">
    <property type="entry name" value="Metalloenz_LuxS/M16"/>
</dbReference>
<keyword evidence="3" id="KW-0479">Metal-binding</keyword>
<evidence type="ECO:0000256" key="6">
    <source>
        <dbReference type="ARBA" id="ARBA00023049"/>
    </source>
</evidence>
<evidence type="ECO:0000313" key="9">
    <source>
        <dbReference type="EMBL" id="CAG8742754.1"/>
    </source>
</evidence>
<keyword evidence="2" id="KW-0645">Protease</keyword>
<keyword evidence="5" id="KW-0862">Zinc</keyword>
<feature type="domain" description="Peptidase M16 middle/third" evidence="8">
    <location>
        <begin position="158"/>
        <end position="327"/>
    </location>
</feature>
<feature type="non-terminal residue" evidence="9">
    <location>
        <position position="328"/>
    </location>
</feature>
<dbReference type="Gene3D" id="3.30.830.10">
    <property type="entry name" value="Metalloenzyme, LuxS/M16 peptidase-like"/>
    <property type="match status" value="2"/>
</dbReference>
<evidence type="ECO:0000256" key="3">
    <source>
        <dbReference type="ARBA" id="ARBA00022723"/>
    </source>
</evidence>
<dbReference type="GO" id="GO:0043171">
    <property type="term" value="P:peptide catabolic process"/>
    <property type="evidence" value="ECO:0007669"/>
    <property type="project" value="TreeGrafter"/>
</dbReference>
<evidence type="ECO:0000256" key="4">
    <source>
        <dbReference type="ARBA" id="ARBA00022801"/>
    </source>
</evidence>
<dbReference type="Pfam" id="PF05193">
    <property type="entry name" value="Peptidase_M16_C"/>
    <property type="match status" value="1"/>
</dbReference>
<name>A0A9N9NLU1_9GLOM</name>
<keyword evidence="10" id="KW-1185">Reference proteome</keyword>
<reference evidence="9" key="1">
    <citation type="submission" date="2021-06" db="EMBL/GenBank/DDBJ databases">
        <authorList>
            <person name="Kallberg Y."/>
            <person name="Tangrot J."/>
            <person name="Rosling A."/>
        </authorList>
    </citation>
    <scope>NUCLEOTIDE SEQUENCE</scope>
    <source>
        <strain evidence="9">CL551</strain>
    </source>
</reference>
<dbReference type="Pfam" id="PF16187">
    <property type="entry name" value="Peptidase_M16_M"/>
    <property type="match status" value="1"/>
</dbReference>
<dbReference type="SUPFAM" id="SSF63411">
    <property type="entry name" value="LuxS/MPP-like metallohydrolase"/>
    <property type="match status" value="2"/>
</dbReference>
<evidence type="ECO:0000256" key="2">
    <source>
        <dbReference type="ARBA" id="ARBA00022670"/>
    </source>
</evidence>
<dbReference type="FunFam" id="3.30.830.10:FF:000005">
    <property type="entry name" value="nardilysin isoform X1"/>
    <property type="match status" value="1"/>
</dbReference>
<protein>
    <submittedName>
        <fullName evidence="9">12068_t:CDS:1</fullName>
    </submittedName>
</protein>
<dbReference type="InterPro" id="IPR032632">
    <property type="entry name" value="Peptidase_M16_M"/>
</dbReference>
<dbReference type="GO" id="GO:0004222">
    <property type="term" value="F:metalloendopeptidase activity"/>
    <property type="evidence" value="ECO:0007669"/>
    <property type="project" value="TreeGrafter"/>
</dbReference>
<dbReference type="PANTHER" id="PTHR43690:SF18">
    <property type="entry name" value="INSULIN-DEGRADING ENZYME-RELATED"/>
    <property type="match status" value="1"/>
</dbReference>
<dbReference type="PANTHER" id="PTHR43690">
    <property type="entry name" value="NARDILYSIN"/>
    <property type="match status" value="1"/>
</dbReference>
<dbReference type="InterPro" id="IPR007863">
    <property type="entry name" value="Peptidase_M16_C"/>
</dbReference>
<dbReference type="Proteomes" id="UP000789342">
    <property type="component" value="Unassembled WGS sequence"/>
</dbReference>
<feature type="non-terminal residue" evidence="9">
    <location>
        <position position="1"/>
    </location>
</feature>
<evidence type="ECO:0000256" key="5">
    <source>
        <dbReference type="ARBA" id="ARBA00022833"/>
    </source>
</evidence>
<feature type="domain" description="Peptidase M16 C-terminal" evidence="7">
    <location>
        <begin position="2"/>
        <end position="147"/>
    </location>
</feature>
<dbReference type="GO" id="GO:0051603">
    <property type="term" value="P:proteolysis involved in protein catabolic process"/>
    <property type="evidence" value="ECO:0007669"/>
    <property type="project" value="TreeGrafter"/>
</dbReference>
<dbReference type="OrthoDB" id="952271at2759"/>